<dbReference type="STRING" id="7222.B4JGH0"/>
<proteinExistence type="inferred from homology"/>
<dbReference type="eggNOG" id="KOG2624">
    <property type="taxonomic scope" value="Eukaryota"/>
</dbReference>
<name>B4JGH0_DROGR</name>
<evidence type="ECO:0000256" key="2">
    <source>
        <dbReference type="ARBA" id="ARBA00022729"/>
    </source>
</evidence>
<dbReference type="InterPro" id="IPR025483">
    <property type="entry name" value="Lipase_euk"/>
</dbReference>
<organism evidence="12">
    <name type="scientific">Drosophila grimshawi</name>
    <name type="common">Hawaiian fruit fly</name>
    <name type="synonym">Idiomyia grimshawi</name>
    <dbReference type="NCBI Taxonomy" id="7222"/>
    <lineage>
        <taxon>Eukaryota</taxon>
        <taxon>Metazoa</taxon>
        <taxon>Ecdysozoa</taxon>
        <taxon>Arthropoda</taxon>
        <taxon>Hexapoda</taxon>
        <taxon>Insecta</taxon>
        <taxon>Pterygota</taxon>
        <taxon>Neoptera</taxon>
        <taxon>Endopterygota</taxon>
        <taxon>Diptera</taxon>
        <taxon>Brachycera</taxon>
        <taxon>Muscomorpha</taxon>
        <taxon>Ephydroidea</taxon>
        <taxon>Drosophilidae</taxon>
        <taxon>Drosophila</taxon>
        <taxon>Hawaiian Drosophila</taxon>
    </lineage>
</organism>
<evidence type="ECO:0000259" key="10">
    <source>
        <dbReference type="Pfam" id="PF04083"/>
    </source>
</evidence>
<dbReference type="ESTHER" id="drogr-b4jgh0">
    <property type="family name" value="Acidic_Lipase"/>
</dbReference>
<feature type="active site" description="Charge relay system" evidence="8">
    <location>
        <position position="387"/>
    </location>
</feature>
<evidence type="ECO:0000313" key="12">
    <source>
        <dbReference type="Proteomes" id="UP000001070"/>
    </source>
</evidence>
<dbReference type="OMA" id="WYSENDI"/>
<protein>
    <recommendedName>
        <fullName evidence="7">Lipase</fullName>
    </recommendedName>
</protein>
<dbReference type="EMBL" id="CH916369">
    <property type="protein sequence ID" value="EDV93667.1"/>
    <property type="molecule type" value="Genomic_DNA"/>
</dbReference>
<dbReference type="InParanoid" id="B4JGH0"/>
<dbReference type="InterPro" id="IPR029058">
    <property type="entry name" value="AB_hydrolase_fold"/>
</dbReference>
<dbReference type="Gene3D" id="3.40.50.1820">
    <property type="entry name" value="alpha/beta hydrolase"/>
    <property type="match status" value="1"/>
</dbReference>
<reference evidence="11 12" key="1">
    <citation type="journal article" date="2007" name="Nature">
        <title>Evolution of genes and genomes on the Drosophila phylogeny.</title>
        <authorList>
            <consortium name="Drosophila 12 Genomes Consortium"/>
            <person name="Clark A.G."/>
            <person name="Eisen M.B."/>
            <person name="Smith D.R."/>
            <person name="Bergman C.M."/>
            <person name="Oliver B."/>
            <person name="Markow T.A."/>
            <person name="Kaufman T.C."/>
            <person name="Kellis M."/>
            <person name="Gelbart W."/>
            <person name="Iyer V.N."/>
            <person name="Pollard D.A."/>
            <person name="Sackton T.B."/>
            <person name="Larracuente A.M."/>
            <person name="Singh N.D."/>
            <person name="Abad J.P."/>
            <person name="Abt D.N."/>
            <person name="Adryan B."/>
            <person name="Aguade M."/>
            <person name="Akashi H."/>
            <person name="Anderson W.W."/>
            <person name="Aquadro C.F."/>
            <person name="Ardell D.H."/>
            <person name="Arguello R."/>
            <person name="Artieri C.G."/>
            <person name="Barbash D.A."/>
            <person name="Barker D."/>
            <person name="Barsanti P."/>
            <person name="Batterham P."/>
            <person name="Batzoglou S."/>
            <person name="Begun D."/>
            <person name="Bhutkar A."/>
            <person name="Blanco E."/>
            <person name="Bosak S.A."/>
            <person name="Bradley R.K."/>
            <person name="Brand A.D."/>
            <person name="Brent M.R."/>
            <person name="Brooks A.N."/>
            <person name="Brown R.H."/>
            <person name="Butlin R.K."/>
            <person name="Caggese C."/>
            <person name="Calvi B.R."/>
            <person name="Bernardo de Carvalho A."/>
            <person name="Caspi A."/>
            <person name="Castrezana S."/>
            <person name="Celniker S.E."/>
            <person name="Chang J.L."/>
            <person name="Chapple C."/>
            <person name="Chatterji S."/>
            <person name="Chinwalla A."/>
            <person name="Civetta A."/>
            <person name="Clifton S.W."/>
            <person name="Comeron J.M."/>
            <person name="Costello J.C."/>
            <person name="Coyne J.A."/>
            <person name="Daub J."/>
            <person name="David R.G."/>
            <person name="Delcher A.L."/>
            <person name="Delehaunty K."/>
            <person name="Do C.B."/>
            <person name="Ebling H."/>
            <person name="Edwards K."/>
            <person name="Eickbush T."/>
            <person name="Evans J.D."/>
            <person name="Filipski A."/>
            <person name="Findeiss S."/>
            <person name="Freyhult E."/>
            <person name="Fulton L."/>
            <person name="Fulton R."/>
            <person name="Garcia A.C."/>
            <person name="Gardiner A."/>
            <person name="Garfield D.A."/>
            <person name="Garvin B.E."/>
            <person name="Gibson G."/>
            <person name="Gilbert D."/>
            <person name="Gnerre S."/>
            <person name="Godfrey J."/>
            <person name="Good R."/>
            <person name="Gotea V."/>
            <person name="Gravely B."/>
            <person name="Greenberg A.J."/>
            <person name="Griffiths-Jones S."/>
            <person name="Gross S."/>
            <person name="Guigo R."/>
            <person name="Gustafson E.A."/>
            <person name="Haerty W."/>
            <person name="Hahn M.W."/>
            <person name="Halligan D.L."/>
            <person name="Halpern A.L."/>
            <person name="Halter G.M."/>
            <person name="Han M.V."/>
            <person name="Heger A."/>
            <person name="Hillier L."/>
            <person name="Hinrichs A.S."/>
            <person name="Holmes I."/>
            <person name="Hoskins R.A."/>
            <person name="Hubisz M.J."/>
            <person name="Hultmark D."/>
            <person name="Huntley M.A."/>
            <person name="Jaffe D.B."/>
            <person name="Jagadeeshan S."/>
            <person name="Jeck W.R."/>
            <person name="Johnson J."/>
            <person name="Jones C.D."/>
            <person name="Jordan W.C."/>
            <person name="Karpen G.H."/>
            <person name="Kataoka E."/>
            <person name="Keightley P.D."/>
            <person name="Kheradpour P."/>
            <person name="Kirkness E.F."/>
            <person name="Koerich L.B."/>
            <person name="Kristiansen K."/>
            <person name="Kudrna D."/>
            <person name="Kulathinal R.J."/>
            <person name="Kumar S."/>
            <person name="Kwok R."/>
            <person name="Lander E."/>
            <person name="Langley C.H."/>
            <person name="Lapoint R."/>
            <person name="Lazzaro B.P."/>
            <person name="Lee S.J."/>
            <person name="Levesque L."/>
            <person name="Li R."/>
            <person name="Lin C.F."/>
            <person name="Lin M.F."/>
            <person name="Lindblad-Toh K."/>
            <person name="Llopart A."/>
            <person name="Long M."/>
            <person name="Low L."/>
            <person name="Lozovsky E."/>
            <person name="Lu J."/>
            <person name="Luo M."/>
            <person name="Machado C.A."/>
            <person name="Makalowski W."/>
            <person name="Marzo M."/>
            <person name="Matsuda M."/>
            <person name="Matzkin L."/>
            <person name="McAllister B."/>
            <person name="McBride C.S."/>
            <person name="McKernan B."/>
            <person name="McKernan K."/>
            <person name="Mendez-Lago M."/>
            <person name="Minx P."/>
            <person name="Mollenhauer M.U."/>
            <person name="Montooth K."/>
            <person name="Mount S.M."/>
            <person name="Mu X."/>
            <person name="Myers E."/>
            <person name="Negre B."/>
            <person name="Newfeld S."/>
            <person name="Nielsen R."/>
            <person name="Noor M.A."/>
            <person name="O'Grady P."/>
            <person name="Pachter L."/>
            <person name="Papaceit M."/>
            <person name="Parisi M.J."/>
            <person name="Parisi M."/>
            <person name="Parts L."/>
            <person name="Pedersen J.S."/>
            <person name="Pesole G."/>
            <person name="Phillippy A.M."/>
            <person name="Ponting C.P."/>
            <person name="Pop M."/>
            <person name="Porcelli D."/>
            <person name="Powell J.R."/>
            <person name="Prohaska S."/>
            <person name="Pruitt K."/>
            <person name="Puig M."/>
            <person name="Quesneville H."/>
            <person name="Ram K.R."/>
            <person name="Rand D."/>
            <person name="Rasmussen M.D."/>
            <person name="Reed L.K."/>
            <person name="Reenan R."/>
            <person name="Reily A."/>
            <person name="Remington K.A."/>
            <person name="Rieger T.T."/>
            <person name="Ritchie M.G."/>
            <person name="Robin C."/>
            <person name="Rogers Y.H."/>
            <person name="Rohde C."/>
            <person name="Rozas J."/>
            <person name="Rubenfield M.J."/>
            <person name="Ruiz A."/>
            <person name="Russo S."/>
            <person name="Salzberg S.L."/>
            <person name="Sanchez-Gracia A."/>
            <person name="Saranga D.J."/>
            <person name="Sato H."/>
            <person name="Schaeffer S.W."/>
            <person name="Schatz M.C."/>
            <person name="Schlenke T."/>
            <person name="Schwartz R."/>
            <person name="Segarra C."/>
            <person name="Singh R.S."/>
            <person name="Sirot L."/>
            <person name="Sirota M."/>
            <person name="Sisneros N.B."/>
            <person name="Smith C.D."/>
            <person name="Smith T.F."/>
            <person name="Spieth J."/>
            <person name="Stage D.E."/>
            <person name="Stark A."/>
            <person name="Stephan W."/>
            <person name="Strausberg R.L."/>
            <person name="Strempel S."/>
            <person name="Sturgill D."/>
            <person name="Sutton G."/>
            <person name="Sutton G.G."/>
            <person name="Tao W."/>
            <person name="Teichmann S."/>
            <person name="Tobari Y.N."/>
            <person name="Tomimura Y."/>
            <person name="Tsolas J.M."/>
            <person name="Valente V.L."/>
            <person name="Venter E."/>
            <person name="Venter J.C."/>
            <person name="Vicario S."/>
            <person name="Vieira F.G."/>
            <person name="Vilella A.J."/>
            <person name="Villasante A."/>
            <person name="Walenz B."/>
            <person name="Wang J."/>
            <person name="Wasserman M."/>
            <person name="Watts T."/>
            <person name="Wilson D."/>
            <person name="Wilson R.K."/>
            <person name="Wing R.A."/>
            <person name="Wolfner M.F."/>
            <person name="Wong A."/>
            <person name="Wong G.K."/>
            <person name="Wu C.I."/>
            <person name="Wu G."/>
            <person name="Yamamoto D."/>
            <person name="Yang H.P."/>
            <person name="Yang S.P."/>
            <person name="Yorke J.A."/>
            <person name="Yoshida K."/>
            <person name="Zdobnov E."/>
            <person name="Zhang P."/>
            <person name="Zhang Y."/>
            <person name="Zimin A.V."/>
            <person name="Baldwin J."/>
            <person name="Abdouelleil A."/>
            <person name="Abdulkadir J."/>
            <person name="Abebe A."/>
            <person name="Abera B."/>
            <person name="Abreu J."/>
            <person name="Acer S.C."/>
            <person name="Aftuck L."/>
            <person name="Alexander A."/>
            <person name="An P."/>
            <person name="Anderson E."/>
            <person name="Anderson S."/>
            <person name="Arachi H."/>
            <person name="Azer M."/>
            <person name="Bachantsang P."/>
            <person name="Barry A."/>
            <person name="Bayul T."/>
            <person name="Berlin A."/>
            <person name="Bessette D."/>
            <person name="Bloom T."/>
            <person name="Blye J."/>
            <person name="Boguslavskiy L."/>
            <person name="Bonnet C."/>
            <person name="Boukhgalter B."/>
            <person name="Bourzgui I."/>
            <person name="Brown A."/>
            <person name="Cahill P."/>
            <person name="Channer S."/>
            <person name="Cheshatsang Y."/>
            <person name="Chuda L."/>
            <person name="Citroen M."/>
            <person name="Collymore A."/>
            <person name="Cooke P."/>
            <person name="Costello M."/>
            <person name="D'Aco K."/>
            <person name="Daza R."/>
            <person name="De Haan G."/>
            <person name="DeGray S."/>
            <person name="DeMaso C."/>
            <person name="Dhargay N."/>
            <person name="Dooley K."/>
            <person name="Dooley E."/>
            <person name="Doricent M."/>
            <person name="Dorje P."/>
            <person name="Dorjee K."/>
            <person name="Dupes A."/>
            <person name="Elong R."/>
            <person name="Falk J."/>
            <person name="Farina A."/>
            <person name="Faro S."/>
            <person name="Ferguson D."/>
            <person name="Fisher S."/>
            <person name="Foley C.D."/>
            <person name="Franke A."/>
            <person name="Friedrich D."/>
            <person name="Gadbois L."/>
            <person name="Gearin G."/>
            <person name="Gearin C.R."/>
            <person name="Giannoukos G."/>
            <person name="Goode T."/>
            <person name="Graham J."/>
            <person name="Grandbois E."/>
            <person name="Grewal S."/>
            <person name="Gyaltsen K."/>
            <person name="Hafez N."/>
            <person name="Hagos B."/>
            <person name="Hall J."/>
            <person name="Henson C."/>
            <person name="Hollinger A."/>
            <person name="Honan T."/>
            <person name="Huard M.D."/>
            <person name="Hughes L."/>
            <person name="Hurhula B."/>
            <person name="Husby M.E."/>
            <person name="Kamat A."/>
            <person name="Kanga B."/>
            <person name="Kashin S."/>
            <person name="Khazanovich D."/>
            <person name="Kisner P."/>
            <person name="Lance K."/>
            <person name="Lara M."/>
            <person name="Lee W."/>
            <person name="Lennon N."/>
            <person name="Letendre F."/>
            <person name="LeVine R."/>
            <person name="Lipovsky A."/>
            <person name="Liu X."/>
            <person name="Liu J."/>
            <person name="Liu S."/>
            <person name="Lokyitsang T."/>
            <person name="Lokyitsang Y."/>
            <person name="Lubonja R."/>
            <person name="Lui A."/>
            <person name="MacDonald P."/>
            <person name="Magnisalis V."/>
            <person name="Maru K."/>
            <person name="Matthews C."/>
            <person name="McCusker W."/>
            <person name="McDonough S."/>
            <person name="Mehta T."/>
            <person name="Meldrim J."/>
            <person name="Meneus L."/>
            <person name="Mihai O."/>
            <person name="Mihalev A."/>
            <person name="Mihova T."/>
            <person name="Mittelman R."/>
            <person name="Mlenga V."/>
            <person name="Montmayeur A."/>
            <person name="Mulrain L."/>
            <person name="Navidi A."/>
            <person name="Naylor J."/>
            <person name="Negash T."/>
            <person name="Nguyen T."/>
            <person name="Nguyen N."/>
            <person name="Nicol R."/>
            <person name="Norbu C."/>
            <person name="Norbu N."/>
            <person name="Novod N."/>
            <person name="O'Neill B."/>
            <person name="Osman S."/>
            <person name="Markiewicz E."/>
            <person name="Oyono O.L."/>
            <person name="Patti C."/>
            <person name="Phunkhang P."/>
            <person name="Pierre F."/>
            <person name="Priest M."/>
            <person name="Raghuraman S."/>
            <person name="Rege F."/>
            <person name="Reyes R."/>
            <person name="Rise C."/>
            <person name="Rogov P."/>
            <person name="Ross K."/>
            <person name="Ryan E."/>
            <person name="Settipalli S."/>
            <person name="Shea T."/>
            <person name="Sherpa N."/>
            <person name="Shi L."/>
            <person name="Shih D."/>
            <person name="Sparrow T."/>
            <person name="Spaulding J."/>
            <person name="Stalker J."/>
            <person name="Stange-Thomann N."/>
            <person name="Stavropoulos S."/>
            <person name="Stone C."/>
            <person name="Strader C."/>
            <person name="Tesfaye S."/>
            <person name="Thomson T."/>
            <person name="Thoulutsang Y."/>
            <person name="Thoulutsang D."/>
            <person name="Topham K."/>
            <person name="Topping I."/>
            <person name="Tsamla T."/>
            <person name="Vassiliev H."/>
            <person name="Vo A."/>
            <person name="Wangchuk T."/>
            <person name="Wangdi T."/>
            <person name="Weiand M."/>
            <person name="Wilkinson J."/>
            <person name="Wilson A."/>
            <person name="Yadav S."/>
            <person name="Young G."/>
            <person name="Yu Q."/>
            <person name="Zembek L."/>
            <person name="Zhong D."/>
            <person name="Zimmer A."/>
            <person name="Zwirko Z."/>
            <person name="Jaffe D.B."/>
            <person name="Alvarez P."/>
            <person name="Brockman W."/>
            <person name="Butler J."/>
            <person name="Chin C."/>
            <person name="Gnerre S."/>
            <person name="Grabherr M."/>
            <person name="Kleber M."/>
            <person name="Mauceli E."/>
            <person name="MacCallum I."/>
        </authorList>
    </citation>
    <scope>NUCLEOTIDE SEQUENCE [LARGE SCALE GENOMIC DNA]</scope>
    <source>
        <strain evidence="12">Tucson 15287-2541.00</strain>
    </source>
</reference>
<dbReference type="InterPro" id="IPR006693">
    <property type="entry name" value="AB_hydrolase_lipase"/>
</dbReference>
<sequence>MRTYILLVIILMLISVVGIYSAALKVSPFNIDFPKFYNNLCFRRRRTTRDRIAVHGYPVEHHHVATEDGYILGVFRIPHSHKLQNQNEYRPVVLIQHGMMGGSDAWIYVGPDNGLPYMLADAGFDVWLGNSRGNTYSRNHSSRSTFYRDFWNFSWHEIGFYDMPAMIDYALDTNGQGQKSIHYVGHSQGTTVFFTLMSSRPEYNEKIKTAHMFAPVAIMAHMQNKLVRAVAPCLGHVNQWSHLFSSREFLPFNSFLLTFISFLWEPLPRIICVHFLKKFFDTGRWNLSALAEGFGEQPAGCSTNQILHYMQEQQSGHFRLYDYGTRKNLEMYKSEQPPDYPVENITAIVHLWYSKNDVMAAVEDVLALANRLPNKVLHQIKDPRWEHDDFALNLEIRDYVNKPVVEIIQNFERIKNEI</sequence>
<evidence type="ECO:0000256" key="1">
    <source>
        <dbReference type="ARBA" id="ARBA00010701"/>
    </source>
</evidence>
<dbReference type="HOGENOM" id="CLU_010974_0_3_1"/>
<dbReference type="SMR" id="B4JGH0"/>
<keyword evidence="5" id="KW-0443">Lipid metabolism</keyword>
<dbReference type="SUPFAM" id="SSF53474">
    <property type="entry name" value="alpha/beta-Hydrolases"/>
    <property type="match status" value="1"/>
</dbReference>
<feature type="active site" description="Charge relay system" evidence="8">
    <location>
        <position position="357"/>
    </location>
</feature>
<dbReference type="KEGG" id="dgr:6564361"/>
<feature type="active site" description="Nucleophile" evidence="8">
    <location>
        <position position="187"/>
    </location>
</feature>
<keyword evidence="6" id="KW-0325">Glycoprotein</keyword>
<feature type="domain" description="Partial AB-hydrolase lipase" evidence="10">
    <location>
        <begin position="50"/>
        <end position="107"/>
    </location>
</feature>
<dbReference type="Pfam" id="PF04083">
    <property type="entry name" value="Abhydro_lipase"/>
    <property type="match status" value="1"/>
</dbReference>
<dbReference type="PhylomeDB" id="B4JGH0"/>
<dbReference type="GO" id="GO:0016042">
    <property type="term" value="P:lipid catabolic process"/>
    <property type="evidence" value="ECO:0007669"/>
    <property type="project" value="UniProtKB-KW"/>
</dbReference>
<feature type="signal peptide" evidence="9">
    <location>
        <begin position="1"/>
        <end position="18"/>
    </location>
</feature>
<dbReference type="GO" id="GO:0016788">
    <property type="term" value="F:hydrolase activity, acting on ester bonds"/>
    <property type="evidence" value="ECO:0007669"/>
    <property type="project" value="InterPro"/>
</dbReference>
<evidence type="ECO:0000256" key="4">
    <source>
        <dbReference type="ARBA" id="ARBA00022963"/>
    </source>
</evidence>
<evidence type="ECO:0000256" key="8">
    <source>
        <dbReference type="PIRSR" id="PIRSR000862-1"/>
    </source>
</evidence>
<evidence type="ECO:0000256" key="7">
    <source>
        <dbReference type="PIRNR" id="PIRNR000862"/>
    </source>
</evidence>
<evidence type="ECO:0000256" key="5">
    <source>
        <dbReference type="ARBA" id="ARBA00023098"/>
    </source>
</evidence>
<evidence type="ECO:0000256" key="6">
    <source>
        <dbReference type="ARBA" id="ARBA00023180"/>
    </source>
</evidence>
<dbReference type="Proteomes" id="UP000001070">
    <property type="component" value="Unassembled WGS sequence"/>
</dbReference>
<comment type="similarity">
    <text evidence="1 7">Belongs to the AB hydrolase superfamily. Lipase family.</text>
</comment>
<keyword evidence="2 9" id="KW-0732">Signal</keyword>
<dbReference type="PIRSF" id="PIRSF000862">
    <property type="entry name" value="Steryl_ester_lip"/>
    <property type="match status" value="1"/>
</dbReference>
<keyword evidence="3 7" id="KW-0378">Hydrolase</keyword>
<evidence type="ECO:0000256" key="9">
    <source>
        <dbReference type="SAM" id="SignalP"/>
    </source>
</evidence>
<dbReference type="MEROPS" id="S33.A85"/>
<dbReference type="PANTHER" id="PTHR11005">
    <property type="entry name" value="LYSOSOMAL ACID LIPASE-RELATED"/>
    <property type="match status" value="1"/>
</dbReference>
<dbReference type="OrthoDB" id="9974421at2759"/>
<keyword evidence="12" id="KW-1185">Reference proteome</keyword>
<accession>B4JGH0</accession>
<feature type="chain" id="PRO_5002812059" description="Lipase" evidence="9">
    <location>
        <begin position="19"/>
        <end position="418"/>
    </location>
</feature>
<evidence type="ECO:0000313" key="11">
    <source>
        <dbReference type="EMBL" id="EDV93667.1"/>
    </source>
</evidence>
<dbReference type="FunFam" id="3.40.50.1820:FF:000021">
    <property type="entry name" value="Lipase"/>
    <property type="match status" value="1"/>
</dbReference>
<evidence type="ECO:0000256" key="3">
    <source>
        <dbReference type="ARBA" id="ARBA00022801"/>
    </source>
</evidence>
<keyword evidence="4 7" id="KW-0442">Lipid degradation</keyword>
<dbReference type="AlphaFoldDB" id="B4JGH0"/>
<gene>
    <name evidence="11" type="primary">Dgri\GH19443</name>
    <name evidence="11" type="ORF">Dgri_GH19443</name>
</gene>